<organism evidence="2 3">
    <name type="scientific">Roridomyces roridus</name>
    <dbReference type="NCBI Taxonomy" id="1738132"/>
    <lineage>
        <taxon>Eukaryota</taxon>
        <taxon>Fungi</taxon>
        <taxon>Dikarya</taxon>
        <taxon>Basidiomycota</taxon>
        <taxon>Agaricomycotina</taxon>
        <taxon>Agaricomycetes</taxon>
        <taxon>Agaricomycetidae</taxon>
        <taxon>Agaricales</taxon>
        <taxon>Marasmiineae</taxon>
        <taxon>Mycenaceae</taxon>
        <taxon>Roridomyces</taxon>
    </lineage>
</organism>
<keyword evidence="3" id="KW-1185">Reference proteome</keyword>
<protein>
    <submittedName>
        <fullName evidence="2">Uncharacterized protein</fullName>
    </submittedName>
</protein>
<dbReference type="AlphaFoldDB" id="A0AAD7C8X1"/>
<feature type="compositionally biased region" description="Polar residues" evidence="1">
    <location>
        <begin position="1"/>
        <end position="11"/>
    </location>
</feature>
<accession>A0AAD7C8X1</accession>
<name>A0AAD7C8X1_9AGAR</name>
<evidence type="ECO:0000256" key="1">
    <source>
        <dbReference type="SAM" id="MobiDB-lite"/>
    </source>
</evidence>
<gene>
    <name evidence="2" type="ORF">FB45DRAFT_365165</name>
</gene>
<proteinExistence type="predicted"/>
<reference evidence="2" key="1">
    <citation type="submission" date="2023-03" db="EMBL/GenBank/DDBJ databases">
        <title>Massive genome expansion in bonnet fungi (Mycena s.s.) driven by repeated elements and novel gene families across ecological guilds.</title>
        <authorList>
            <consortium name="Lawrence Berkeley National Laboratory"/>
            <person name="Harder C.B."/>
            <person name="Miyauchi S."/>
            <person name="Viragh M."/>
            <person name="Kuo A."/>
            <person name="Thoen E."/>
            <person name="Andreopoulos B."/>
            <person name="Lu D."/>
            <person name="Skrede I."/>
            <person name="Drula E."/>
            <person name="Henrissat B."/>
            <person name="Morin E."/>
            <person name="Kohler A."/>
            <person name="Barry K."/>
            <person name="LaButti K."/>
            <person name="Morin E."/>
            <person name="Salamov A."/>
            <person name="Lipzen A."/>
            <person name="Mereny Z."/>
            <person name="Hegedus B."/>
            <person name="Baldrian P."/>
            <person name="Stursova M."/>
            <person name="Weitz H."/>
            <person name="Taylor A."/>
            <person name="Grigoriev I.V."/>
            <person name="Nagy L.G."/>
            <person name="Martin F."/>
            <person name="Kauserud H."/>
        </authorList>
    </citation>
    <scope>NUCLEOTIDE SEQUENCE</scope>
    <source>
        <strain evidence="2">9284</strain>
    </source>
</reference>
<evidence type="ECO:0000313" key="2">
    <source>
        <dbReference type="EMBL" id="KAJ7642068.1"/>
    </source>
</evidence>
<feature type="compositionally biased region" description="Gly residues" evidence="1">
    <location>
        <begin position="15"/>
        <end position="34"/>
    </location>
</feature>
<sequence>MSRPTNGSQSIHIHGGTGGGGGEGGSRGGTGGRGDGPKVTFNNFKFHVRIQPEQTGPGGGDSNDHGLLDNIVTVKLGELRLEKPVDERAIVHRYPVYHKKTGAVKRYIEKTVGTRSIQPAHIFGHTDPMTAVVYRSRNDIGFIFAQRSREILEAQEYRLHLLTQLYGITRTPSLSAWIYHCGTWYLRNLQAQC</sequence>
<evidence type="ECO:0000313" key="3">
    <source>
        <dbReference type="Proteomes" id="UP001221142"/>
    </source>
</evidence>
<feature type="region of interest" description="Disordered" evidence="1">
    <location>
        <begin position="1"/>
        <end position="40"/>
    </location>
</feature>
<comment type="caution">
    <text evidence="2">The sequence shown here is derived from an EMBL/GenBank/DDBJ whole genome shotgun (WGS) entry which is preliminary data.</text>
</comment>
<dbReference type="Proteomes" id="UP001221142">
    <property type="component" value="Unassembled WGS sequence"/>
</dbReference>
<dbReference type="EMBL" id="JARKIF010000004">
    <property type="protein sequence ID" value="KAJ7642068.1"/>
    <property type="molecule type" value="Genomic_DNA"/>
</dbReference>